<evidence type="ECO:0000256" key="8">
    <source>
        <dbReference type="ARBA" id="ARBA00023239"/>
    </source>
</evidence>
<accession>A0A4V1N147</accession>
<dbReference type="GO" id="GO:0030378">
    <property type="term" value="F:serine racemase activity"/>
    <property type="evidence" value="ECO:0007669"/>
    <property type="project" value="TreeGrafter"/>
</dbReference>
<dbReference type="NCBIfam" id="NF005454">
    <property type="entry name" value="PRK07048.1"/>
    <property type="match status" value="1"/>
</dbReference>
<evidence type="ECO:0000256" key="3">
    <source>
        <dbReference type="ARBA" id="ARBA00001936"/>
    </source>
</evidence>
<dbReference type="OrthoDB" id="9811476at2"/>
<comment type="cofactor">
    <cofactor evidence="2">
        <name>pyridoxal 5'-phosphate</name>
        <dbReference type="ChEBI" id="CHEBI:597326"/>
    </cofactor>
</comment>
<evidence type="ECO:0000256" key="6">
    <source>
        <dbReference type="ARBA" id="ARBA00022842"/>
    </source>
</evidence>
<comment type="cofactor">
    <cofactor evidence="4">
        <name>Mg(2+)</name>
        <dbReference type="ChEBI" id="CHEBI:18420"/>
    </cofactor>
</comment>
<evidence type="ECO:0000256" key="5">
    <source>
        <dbReference type="ARBA" id="ARBA00010869"/>
    </source>
</evidence>
<protein>
    <submittedName>
        <fullName evidence="10">Threo-3-hydroxy-L-aspartate ammonia-lyase</fullName>
        <ecNumber evidence="10">4.3.1.16</ecNumber>
    </submittedName>
</protein>
<dbReference type="GO" id="GO:0030848">
    <property type="term" value="F:threo-3-hydroxyaspartate ammonia-lyase activity"/>
    <property type="evidence" value="ECO:0007669"/>
    <property type="project" value="UniProtKB-EC"/>
</dbReference>
<dbReference type="GO" id="GO:0000287">
    <property type="term" value="F:magnesium ion binding"/>
    <property type="evidence" value="ECO:0007669"/>
    <property type="project" value="TreeGrafter"/>
</dbReference>
<keyword evidence="7" id="KW-0663">Pyridoxal phosphate</keyword>
<dbReference type="EMBL" id="SAWZ01000004">
    <property type="protein sequence ID" value="RXR06004.1"/>
    <property type="molecule type" value="Genomic_DNA"/>
</dbReference>
<name>A0A4V1N147_9GAMM</name>
<keyword evidence="8 10" id="KW-0456">Lyase</keyword>
<evidence type="ECO:0000313" key="10">
    <source>
        <dbReference type="EMBL" id="RXR06004.1"/>
    </source>
</evidence>
<dbReference type="InterPro" id="IPR036052">
    <property type="entry name" value="TrpB-like_PALP_sf"/>
</dbReference>
<proteinExistence type="inferred from homology"/>
<dbReference type="GO" id="GO:0018114">
    <property type="term" value="F:threonine racemase activity"/>
    <property type="evidence" value="ECO:0007669"/>
    <property type="project" value="TreeGrafter"/>
</dbReference>
<dbReference type="GO" id="GO:0030170">
    <property type="term" value="F:pyridoxal phosphate binding"/>
    <property type="evidence" value="ECO:0007669"/>
    <property type="project" value="InterPro"/>
</dbReference>
<dbReference type="Pfam" id="PF00291">
    <property type="entry name" value="PALP"/>
    <property type="match status" value="1"/>
</dbReference>
<dbReference type="GO" id="GO:0006520">
    <property type="term" value="P:amino acid metabolic process"/>
    <property type="evidence" value="ECO:0007669"/>
    <property type="project" value="InterPro"/>
</dbReference>
<evidence type="ECO:0000256" key="7">
    <source>
        <dbReference type="ARBA" id="ARBA00022898"/>
    </source>
</evidence>
<comment type="caution">
    <text evidence="10">The sequence shown here is derived from an EMBL/GenBank/DDBJ whole genome shotgun (WGS) entry which is preliminary data.</text>
</comment>
<evidence type="ECO:0000259" key="9">
    <source>
        <dbReference type="Pfam" id="PF00291"/>
    </source>
</evidence>
<gene>
    <name evidence="10" type="ORF">EPA99_09150</name>
</gene>
<dbReference type="Proteomes" id="UP000289784">
    <property type="component" value="Unassembled WGS sequence"/>
</dbReference>
<keyword evidence="6" id="KW-0460">Magnesium</keyword>
<dbReference type="PANTHER" id="PTHR43050:SF1">
    <property type="entry name" value="SERINE RACEMASE"/>
    <property type="match status" value="1"/>
</dbReference>
<dbReference type="GO" id="GO:0003941">
    <property type="term" value="F:L-serine ammonia-lyase activity"/>
    <property type="evidence" value="ECO:0007669"/>
    <property type="project" value="TreeGrafter"/>
</dbReference>
<evidence type="ECO:0000313" key="11">
    <source>
        <dbReference type="Proteomes" id="UP000289784"/>
    </source>
</evidence>
<sequence length="323" mass="33991">MALSLPTFDDVLHAAERIAPHAHRTPVFTSRTLDAQLGAQVFLKAEQLQRGGAFKFRGACNAIAALSPQARARGVVTHSSGNHAQALALAAREFGTQATIVMPHDAPDAKIAATRGYGAQIRFHDRYTEPREEISAALAAEHGYALIPPYDHPQVIAGQGTCVRELIQEHGAMDTLLVGLGGGGLLAGSLLSAGALMPGGQVYGVEPEAGNDGQQSLRVGHIVTIAQPRSIADGAIPTHLGEHTFPIIQRGVRDILTVTDAELVVAMRFLAERMKLIVEPTACLGLAALMAGKLDVRGQRVGLVLSGGNVDLEVLARLMTNAV</sequence>
<comment type="similarity">
    <text evidence="5">Belongs to the serine/threonine dehydratase family.</text>
</comment>
<organism evidence="10 11">
    <name type="scientific">Pseudoxanthomonas composti</name>
    <dbReference type="NCBI Taxonomy" id="2137479"/>
    <lineage>
        <taxon>Bacteria</taxon>
        <taxon>Pseudomonadati</taxon>
        <taxon>Pseudomonadota</taxon>
        <taxon>Gammaproteobacteria</taxon>
        <taxon>Lysobacterales</taxon>
        <taxon>Lysobacteraceae</taxon>
        <taxon>Pseudoxanthomonas</taxon>
    </lineage>
</organism>
<dbReference type="PANTHER" id="PTHR43050">
    <property type="entry name" value="SERINE / THREONINE RACEMASE FAMILY MEMBER"/>
    <property type="match status" value="1"/>
</dbReference>
<dbReference type="Gene3D" id="3.40.50.1100">
    <property type="match status" value="2"/>
</dbReference>
<evidence type="ECO:0000256" key="1">
    <source>
        <dbReference type="ARBA" id="ARBA00001913"/>
    </source>
</evidence>
<dbReference type="AlphaFoldDB" id="A0A4V1N147"/>
<feature type="domain" description="Tryptophan synthase beta chain-like PALP" evidence="9">
    <location>
        <begin position="19"/>
        <end position="307"/>
    </location>
</feature>
<dbReference type="GO" id="GO:0008721">
    <property type="term" value="F:D-serine ammonia-lyase activity"/>
    <property type="evidence" value="ECO:0007669"/>
    <property type="project" value="TreeGrafter"/>
</dbReference>
<dbReference type="SUPFAM" id="SSF53686">
    <property type="entry name" value="Tryptophan synthase beta subunit-like PLP-dependent enzymes"/>
    <property type="match status" value="1"/>
</dbReference>
<evidence type="ECO:0000256" key="2">
    <source>
        <dbReference type="ARBA" id="ARBA00001933"/>
    </source>
</evidence>
<dbReference type="FunFam" id="3.40.50.1100:FF:000005">
    <property type="entry name" value="Threonine dehydratase catabolic"/>
    <property type="match status" value="1"/>
</dbReference>
<dbReference type="InterPro" id="IPR000634">
    <property type="entry name" value="Ser/Thr_deHydtase_PyrdxlP-BS"/>
</dbReference>
<dbReference type="GO" id="GO:0005524">
    <property type="term" value="F:ATP binding"/>
    <property type="evidence" value="ECO:0007669"/>
    <property type="project" value="TreeGrafter"/>
</dbReference>
<dbReference type="RefSeq" id="WP_129470916.1">
    <property type="nucleotide sequence ID" value="NZ_SAWZ01000004.1"/>
</dbReference>
<evidence type="ECO:0000256" key="4">
    <source>
        <dbReference type="ARBA" id="ARBA00001946"/>
    </source>
</evidence>
<reference evidence="10 11" key="1">
    <citation type="submission" date="2019-01" db="EMBL/GenBank/DDBJ databases">
        <title>Pseudoxanthomonas composti sp. nov., isolated from compost.</title>
        <authorList>
            <person name="Yang G."/>
        </authorList>
    </citation>
    <scope>NUCLEOTIDE SEQUENCE [LARGE SCALE GENOMIC DNA]</scope>
    <source>
        <strain evidence="10 11">GSS15</strain>
    </source>
</reference>
<comment type="cofactor">
    <cofactor evidence="3">
        <name>Mn(2+)</name>
        <dbReference type="ChEBI" id="CHEBI:29035"/>
    </cofactor>
</comment>
<dbReference type="CDD" id="cd01562">
    <property type="entry name" value="Thr-dehyd"/>
    <property type="match status" value="1"/>
</dbReference>
<dbReference type="InterPro" id="IPR001926">
    <property type="entry name" value="TrpB-like_PALP"/>
</dbReference>
<keyword evidence="11" id="KW-1185">Reference proteome</keyword>
<dbReference type="PROSITE" id="PS00165">
    <property type="entry name" value="DEHYDRATASE_SER_THR"/>
    <property type="match status" value="1"/>
</dbReference>
<comment type="cofactor">
    <cofactor evidence="1">
        <name>Ca(2+)</name>
        <dbReference type="ChEBI" id="CHEBI:29108"/>
    </cofactor>
</comment>
<dbReference type="EC" id="4.3.1.16" evidence="10"/>